<sequence>MNVFILIKDESILIILYSSLVCELLASDEVDMDQSGARYFCDLAQSFDPQNPAVFSLKERLITTENDNPVEVSQLLLRELESRPTDVYLRVRLLKHFLQYNMIKEAYKHASDIEQKNLSIFHNNLSWYETFAEILVRFQRDLSFSSQLTWEFWFLSVSVLERLVALSLDEHSDNIRNSNGYVASVFNFDQMLSKASQNINTCPDRQLVSAFLSHYHAQLYFHLATLVFKQAKKDLIQFKEASNITLPVLLAAYHSSPPDLQSMWLVHSPENRRRLVLHWHKEASYRCSQTGHILLAVAKDRKSIVIEKAAQYSTGMWREQLFKKMFVKRDQQLKMSTSFFVSNPQTLEPVIKLPDPSDLIKFDEIAQLVYPDSLHHYIWIALNNKLSDVDIKSFEGLQYSIKNLSNCAAEALNILDIQAFLYCATLCARSKLEDMKNMIYYNQDKPGVLPASVTEKLGTLNQSKFLTAAYKMYKNESGSNMGELRLLLIKGIEVVRCVGHHGLDVRLLVMLANIFEERSKNLTKQSEIEFNDARAELFWKTALPLLEKIKNNQVNTYPSNRLFEYKSKEISISEASSYIEKGKLFTAVQLMKKKEYEKALHIFEQLKDPYASFYQSQIYKHMADQKTNQNKENVTSEMRSQNIILLSRARDCLYLTLDRLREPTVDRAHPLNSQLGTEIEKMERLLSRIDPDCTNRNECDGMSDENPSSDNSVGEHYLTTYTTHASFHNGATYTPKHEPHNHSTPLRFNIGRQEARPSPERLDAQIRQMVASRDSALTNIVEQNKIMVDSHRSLLEELRSFKDAVNNLTATVEDLKTMKRGFEELKDIKKSVDELKSSVDDLQNVVDVVQVR</sequence>
<keyword evidence="3" id="KW-1185">Reference proteome</keyword>
<gene>
    <name evidence="2" type="ORF">NQ314_018352</name>
</gene>
<evidence type="ECO:0000256" key="1">
    <source>
        <dbReference type="SAM" id="Coils"/>
    </source>
</evidence>
<reference evidence="2" key="1">
    <citation type="journal article" date="2023" name="Insect Mol. Biol.">
        <title>Genome sequencing provides insights into the evolution of gene families encoding plant cell wall-degrading enzymes in longhorned beetles.</title>
        <authorList>
            <person name="Shin N.R."/>
            <person name="Okamura Y."/>
            <person name="Kirsch R."/>
            <person name="Pauchet Y."/>
        </authorList>
    </citation>
    <scope>NUCLEOTIDE SEQUENCE</scope>
    <source>
        <strain evidence="2">RBIC_L_NR</strain>
    </source>
</reference>
<feature type="coiled-coil region" evidence="1">
    <location>
        <begin position="798"/>
        <end position="845"/>
    </location>
</feature>
<comment type="caution">
    <text evidence="2">The sequence shown here is derived from an EMBL/GenBank/DDBJ whole genome shotgun (WGS) entry which is preliminary data.</text>
</comment>
<organism evidence="2 3">
    <name type="scientific">Rhamnusium bicolor</name>
    <dbReference type="NCBI Taxonomy" id="1586634"/>
    <lineage>
        <taxon>Eukaryota</taxon>
        <taxon>Metazoa</taxon>
        <taxon>Ecdysozoa</taxon>
        <taxon>Arthropoda</taxon>
        <taxon>Hexapoda</taxon>
        <taxon>Insecta</taxon>
        <taxon>Pterygota</taxon>
        <taxon>Neoptera</taxon>
        <taxon>Endopterygota</taxon>
        <taxon>Coleoptera</taxon>
        <taxon>Polyphaga</taxon>
        <taxon>Cucujiformia</taxon>
        <taxon>Chrysomeloidea</taxon>
        <taxon>Cerambycidae</taxon>
        <taxon>Lepturinae</taxon>
        <taxon>Rhagiini</taxon>
        <taxon>Rhamnusium</taxon>
    </lineage>
</organism>
<keyword evidence="1" id="KW-0175">Coiled coil</keyword>
<proteinExistence type="predicted"/>
<accession>A0AAV8WR45</accession>
<evidence type="ECO:0000313" key="2">
    <source>
        <dbReference type="EMBL" id="KAJ8928994.1"/>
    </source>
</evidence>
<dbReference type="AlphaFoldDB" id="A0AAV8WR45"/>
<name>A0AAV8WR45_9CUCU</name>
<dbReference type="EMBL" id="JANEYF010005154">
    <property type="protein sequence ID" value="KAJ8928994.1"/>
    <property type="molecule type" value="Genomic_DNA"/>
</dbReference>
<protein>
    <submittedName>
        <fullName evidence="2">Uncharacterized protein</fullName>
    </submittedName>
</protein>
<evidence type="ECO:0000313" key="3">
    <source>
        <dbReference type="Proteomes" id="UP001162156"/>
    </source>
</evidence>
<dbReference type="Proteomes" id="UP001162156">
    <property type="component" value="Unassembled WGS sequence"/>
</dbReference>